<proteinExistence type="predicted"/>
<comment type="caution">
    <text evidence="3">The sequence shown here is derived from an EMBL/GenBank/DDBJ whole genome shotgun (WGS) entry which is preliminary data.</text>
</comment>
<keyword evidence="1" id="KW-0472">Membrane</keyword>
<sequence>MPESAASKTAPEDASKPKVLCLDGLRGLAALLVVAHHANFFSKLDVGSPGVDAFFVLSAFLLTMLFDRKARTLLAREAAAPYWIAALTEYAVRRFLRVYPLFVLVQERLYLLHPNKIDVWKALTFDVDHRYHVLWTLPIEISYYFLLPFHVLAHALAGSRWWMLWAPLAVWTIHRERTTDHTSHRLFWPHVSTFVAGTLVALASNRLQDTIKLRKIVFTLWHRLALRSTAAASTAVLLSSVFRGLFYHWVLHWSTDDKHSKGSGVPCVSLPLAVIIVCELLLPGPISSKGSGVPCVSLPLAVIIVCELLLPGPISSFVELNLLRFAGKVSYSMYLLHYFFVIHTEFVQRQRGYDRFFAVFGLSFLLATASYYAVERPCQVLSRRLSKVLHAQAREAEILALQAEQNPQNTDSV</sequence>
<feature type="transmembrane region" description="Helical" evidence="1">
    <location>
        <begin position="46"/>
        <end position="66"/>
    </location>
</feature>
<dbReference type="AlphaFoldDB" id="A0AAD5LPV9"/>
<evidence type="ECO:0000313" key="4">
    <source>
        <dbReference type="Proteomes" id="UP001209570"/>
    </source>
</evidence>
<dbReference type="InterPro" id="IPR050879">
    <property type="entry name" value="Acyltransferase_3"/>
</dbReference>
<organism evidence="3 4">
    <name type="scientific">Pythium insidiosum</name>
    <name type="common">Pythiosis disease agent</name>
    <dbReference type="NCBI Taxonomy" id="114742"/>
    <lineage>
        <taxon>Eukaryota</taxon>
        <taxon>Sar</taxon>
        <taxon>Stramenopiles</taxon>
        <taxon>Oomycota</taxon>
        <taxon>Peronosporomycetes</taxon>
        <taxon>Pythiales</taxon>
        <taxon>Pythiaceae</taxon>
        <taxon>Pythium</taxon>
    </lineage>
</organism>
<name>A0AAD5LPV9_PYTIN</name>
<accession>A0AAD5LPV9</accession>
<reference evidence="3" key="1">
    <citation type="submission" date="2021-12" db="EMBL/GenBank/DDBJ databases">
        <title>Prjna785345.</title>
        <authorList>
            <person name="Rujirawat T."/>
            <person name="Krajaejun T."/>
        </authorList>
    </citation>
    <scope>NUCLEOTIDE SEQUENCE</scope>
    <source>
        <strain evidence="3">Pi057C3</strain>
    </source>
</reference>
<keyword evidence="1" id="KW-0812">Transmembrane</keyword>
<dbReference type="PANTHER" id="PTHR23028:SF53">
    <property type="entry name" value="ACYL_TRANSF_3 DOMAIN-CONTAINING PROTEIN"/>
    <property type="match status" value="1"/>
</dbReference>
<dbReference type="Proteomes" id="UP001209570">
    <property type="component" value="Unassembled WGS sequence"/>
</dbReference>
<dbReference type="GO" id="GO:0016020">
    <property type="term" value="C:membrane"/>
    <property type="evidence" value="ECO:0007669"/>
    <property type="project" value="TreeGrafter"/>
</dbReference>
<dbReference type="GO" id="GO:0016747">
    <property type="term" value="F:acyltransferase activity, transferring groups other than amino-acyl groups"/>
    <property type="evidence" value="ECO:0007669"/>
    <property type="project" value="InterPro"/>
</dbReference>
<dbReference type="PANTHER" id="PTHR23028">
    <property type="entry name" value="ACETYLTRANSFERASE"/>
    <property type="match status" value="1"/>
</dbReference>
<evidence type="ECO:0000259" key="2">
    <source>
        <dbReference type="Pfam" id="PF01757"/>
    </source>
</evidence>
<dbReference type="GO" id="GO:0000271">
    <property type="term" value="P:polysaccharide biosynthetic process"/>
    <property type="evidence" value="ECO:0007669"/>
    <property type="project" value="TreeGrafter"/>
</dbReference>
<feature type="transmembrane region" description="Helical" evidence="1">
    <location>
        <begin position="353"/>
        <end position="374"/>
    </location>
</feature>
<feature type="domain" description="Acyltransferase 3" evidence="2">
    <location>
        <begin position="21"/>
        <end position="369"/>
    </location>
</feature>
<feature type="transmembrane region" description="Helical" evidence="1">
    <location>
        <begin position="322"/>
        <end position="341"/>
    </location>
</feature>
<dbReference type="InterPro" id="IPR002656">
    <property type="entry name" value="Acyl_transf_3_dom"/>
</dbReference>
<gene>
    <name evidence="3" type="ORF">P43SY_008974</name>
</gene>
<keyword evidence="1" id="KW-1133">Transmembrane helix</keyword>
<feature type="transmembrane region" description="Helical" evidence="1">
    <location>
        <begin position="224"/>
        <end position="250"/>
    </location>
</feature>
<feature type="transmembrane region" description="Helical" evidence="1">
    <location>
        <begin position="186"/>
        <end position="203"/>
    </location>
</feature>
<evidence type="ECO:0000256" key="1">
    <source>
        <dbReference type="SAM" id="Phobius"/>
    </source>
</evidence>
<evidence type="ECO:0000313" key="3">
    <source>
        <dbReference type="EMBL" id="KAJ0408627.1"/>
    </source>
</evidence>
<dbReference type="EMBL" id="JAKCXM010000010">
    <property type="protein sequence ID" value="KAJ0408627.1"/>
    <property type="molecule type" value="Genomic_DNA"/>
</dbReference>
<protein>
    <recommendedName>
        <fullName evidence="2">Acyltransferase 3 domain-containing protein</fullName>
    </recommendedName>
</protein>
<keyword evidence="4" id="KW-1185">Reference proteome</keyword>
<feature type="transmembrane region" description="Helical" evidence="1">
    <location>
        <begin position="291"/>
        <end position="310"/>
    </location>
</feature>
<dbReference type="Pfam" id="PF01757">
    <property type="entry name" value="Acyl_transf_3"/>
    <property type="match status" value="1"/>
</dbReference>